<dbReference type="OrthoDB" id="9787241at2"/>
<evidence type="ECO:0000313" key="2">
    <source>
        <dbReference type="EMBL" id="ANS75693.1"/>
    </source>
</evidence>
<gene>
    <name evidence="2" type="ORF">AWM70_14705</name>
</gene>
<evidence type="ECO:0000313" key="3">
    <source>
        <dbReference type="Proteomes" id="UP000092573"/>
    </source>
</evidence>
<dbReference type="Gene3D" id="3.30.70.1900">
    <property type="match status" value="1"/>
</dbReference>
<dbReference type="STRING" id="1462996.AWM70_14705"/>
<dbReference type="RefSeq" id="WP_068697634.1">
    <property type="nucleotide sequence ID" value="NZ_CP014167.1"/>
</dbReference>
<dbReference type="KEGG" id="pyg:AWM70_14705"/>
<organism evidence="2 3">
    <name type="scientific">Paenibacillus yonginensis</name>
    <dbReference type="NCBI Taxonomy" id="1462996"/>
    <lineage>
        <taxon>Bacteria</taxon>
        <taxon>Bacillati</taxon>
        <taxon>Bacillota</taxon>
        <taxon>Bacilli</taxon>
        <taxon>Bacillales</taxon>
        <taxon>Paenibacillaceae</taxon>
        <taxon>Paenibacillus</taxon>
    </lineage>
</organism>
<accession>A0A1B1N2P9</accession>
<evidence type="ECO:0000259" key="1">
    <source>
        <dbReference type="Pfam" id="PF10040"/>
    </source>
</evidence>
<dbReference type="EMBL" id="CP014167">
    <property type="protein sequence ID" value="ANS75693.1"/>
    <property type="molecule type" value="Genomic_DNA"/>
</dbReference>
<keyword evidence="3" id="KW-1185">Reference proteome</keyword>
<protein>
    <recommendedName>
        <fullName evidence="1">CRISPR-associated protein Cas6 C-terminal domain-containing protein</fullName>
    </recommendedName>
</protein>
<dbReference type="AlphaFoldDB" id="A0A1B1N2P9"/>
<feature type="domain" description="CRISPR-associated protein Cas6 C-terminal" evidence="1">
    <location>
        <begin position="167"/>
        <end position="287"/>
    </location>
</feature>
<dbReference type="InterPro" id="IPR019267">
    <property type="entry name" value="CRISPR-assoc_Cas6_C"/>
</dbReference>
<dbReference type="Proteomes" id="UP000092573">
    <property type="component" value="Chromosome"/>
</dbReference>
<reference evidence="2 3" key="1">
    <citation type="submission" date="2016-01" db="EMBL/GenBank/DDBJ databases">
        <title>Complete Genome Sequence of Paenibacillus yonginensis DCY84, a novel Plant Growth-Promoting Bacteria with Elicitation of Induced Systemic Resistance.</title>
        <authorList>
            <person name="Kim Y.J."/>
            <person name="Yang D.C."/>
            <person name="Sukweenadhi J."/>
        </authorList>
    </citation>
    <scope>NUCLEOTIDE SEQUENCE [LARGE SCALE GENOMIC DNA]</scope>
    <source>
        <strain evidence="2 3">DCY84</strain>
    </source>
</reference>
<name>A0A1B1N2P9_9BACL</name>
<sequence length="293" mass="33382">MDRRDFIFSLAYLPLLVRLRCKEMAKLPTFLGSTLHGVVGWTLLNNRETYEYLFENRRLGGAKQDIVNPYMIEPPRSRSVYHPGDELCFRFVLFGEAIRYAEEVVTALAKAAIFAIGAERKQFELLDILHAEHFQPIWQQGHFHHDSMVIVNLEKVAVPESASWCSVHLLTPVRIRRGGELVQNINFPTIIRGVTRRIQALTERYGGYIDQAKAAEAIAFSKNIRELSSGLYLNEMHRYSNRKSESMDWSGMLGAMTFAGQLAPFTPWLKAAPILHIGRNTTFGCGQLDVIIR</sequence>
<proteinExistence type="predicted"/>
<dbReference type="Pfam" id="PF10040">
    <property type="entry name" value="CRISPR_Cas6"/>
    <property type="match status" value="1"/>
</dbReference>